<reference evidence="2 3" key="1">
    <citation type="submission" date="2024-08" db="EMBL/GenBank/DDBJ databases">
        <title>Whole-genome sequencing of halo(alkali)philic microorganisms from hypersaline lakes.</title>
        <authorList>
            <person name="Sorokin D.Y."/>
            <person name="Merkel A.Y."/>
            <person name="Messina E."/>
            <person name="Yakimov M."/>
        </authorList>
    </citation>
    <scope>NUCLEOTIDE SEQUENCE [LARGE SCALE GENOMIC DNA]</scope>
    <source>
        <strain evidence="2 3">AB-hyl4</strain>
    </source>
</reference>
<name>A0ABV4U1L3_9BACT</name>
<evidence type="ECO:0008006" key="4">
    <source>
        <dbReference type="Google" id="ProtNLM"/>
    </source>
</evidence>
<keyword evidence="3" id="KW-1185">Reference proteome</keyword>
<sequence>MKRTQTKANGRGADGWRMSRAWWLGCVGVVMSMASWVQADDGGRDEVDAARYEVLVERNIFSPTRGRQPDPPRRDPPPRSEPREAQPVDPGQSMVLRGFAVRGEQAVAMIEDGSGRLLRVGVGETVAGRRITAIAIDELEYERDDETQTVAIGMTLAGDAAPRVERQADRGGGADGASDRERAGGRSGGGSDVLERMRQRRQQAIGGGAGGDRESRRATENEREPDVAGEPEGEPEYEREEEDEAEHEDDDA</sequence>
<dbReference type="RefSeq" id="WP_425343656.1">
    <property type="nucleotide sequence ID" value="NZ_JBGUBD010000001.1"/>
</dbReference>
<protein>
    <recommendedName>
        <fullName evidence="4">Type II secretion system protein GspC N-terminal domain-containing protein</fullName>
    </recommendedName>
</protein>
<evidence type="ECO:0000256" key="1">
    <source>
        <dbReference type="SAM" id="MobiDB-lite"/>
    </source>
</evidence>
<evidence type="ECO:0000313" key="2">
    <source>
        <dbReference type="EMBL" id="MFA9476727.1"/>
    </source>
</evidence>
<feature type="region of interest" description="Disordered" evidence="1">
    <location>
        <begin position="60"/>
        <end position="93"/>
    </location>
</feature>
<dbReference type="Proteomes" id="UP001575105">
    <property type="component" value="Unassembled WGS sequence"/>
</dbReference>
<feature type="compositionally biased region" description="Basic and acidic residues" evidence="1">
    <location>
        <begin position="67"/>
        <end position="86"/>
    </location>
</feature>
<proteinExistence type="predicted"/>
<comment type="caution">
    <text evidence="2">The sequence shown here is derived from an EMBL/GenBank/DDBJ whole genome shotgun (WGS) entry which is preliminary data.</text>
</comment>
<feature type="region of interest" description="Disordered" evidence="1">
    <location>
        <begin position="161"/>
        <end position="252"/>
    </location>
</feature>
<feature type="compositionally biased region" description="Acidic residues" evidence="1">
    <location>
        <begin position="227"/>
        <end position="252"/>
    </location>
</feature>
<gene>
    <name evidence="2" type="ORF">ACERK3_00335</name>
</gene>
<feature type="compositionally biased region" description="Basic and acidic residues" evidence="1">
    <location>
        <begin position="211"/>
        <end position="226"/>
    </location>
</feature>
<organism evidence="2 3">
    <name type="scientific">Natronomicrosphaera hydrolytica</name>
    <dbReference type="NCBI Taxonomy" id="3242702"/>
    <lineage>
        <taxon>Bacteria</taxon>
        <taxon>Pseudomonadati</taxon>
        <taxon>Planctomycetota</taxon>
        <taxon>Phycisphaerae</taxon>
        <taxon>Phycisphaerales</taxon>
        <taxon>Phycisphaeraceae</taxon>
        <taxon>Natronomicrosphaera</taxon>
    </lineage>
</organism>
<accession>A0ABV4U1L3</accession>
<evidence type="ECO:0000313" key="3">
    <source>
        <dbReference type="Proteomes" id="UP001575105"/>
    </source>
</evidence>
<dbReference type="EMBL" id="JBGUBD010000001">
    <property type="protein sequence ID" value="MFA9476727.1"/>
    <property type="molecule type" value="Genomic_DNA"/>
</dbReference>